<reference evidence="2 3" key="1">
    <citation type="submission" date="2014-04" db="EMBL/GenBank/DDBJ databases">
        <title>Genome assembly of Hyalangium minutum DSM 14724.</title>
        <authorList>
            <person name="Sharma G."/>
            <person name="Subramanian S."/>
        </authorList>
    </citation>
    <scope>NUCLEOTIDE SEQUENCE [LARGE SCALE GENOMIC DNA]</scope>
    <source>
        <strain evidence="2 3">DSM 14724</strain>
    </source>
</reference>
<name>A0A085WEB2_9BACT</name>
<dbReference type="Proteomes" id="UP000028725">
    <property type="component" value="Unassembled WGS sequence"/>
</dbReference>
<feature type="coiled-coil region" evidence="1">
    <location>
        <begin position="76"/>
        <end position="134"/>
    </location>
</feature>
<evidence type="ECO:0000313" key="3">
    <source>
        <dbReference type="Proteomes" id="UP000028725"/>
    </source>
</evidence>
<keyword evidence="1" id="KW-0175">Coiled coil</keyword>
<dbReference type="OrthoDB" id="5512083at2"/>
<evidence type="ECO:0000313" key="2">
    <source>
        <dbReference type="EMBL" id="KFE66025.1"/>
    </source>
</evidence>
<organism evidence="2 3">
    <name type="scientific">Hyalangium minutum</name>
    <dbReference type="NCBI Taxonomy" id="394096"/>
    <lineage>
        <taxon>Bacteria</taxon>
        <taxon>Pseudomonadati</taxon>
        <taxon>Myxococcota</taxon>
        <taxon>Myxococcia</taxon>
        <taxon>Myxococcales</taxon>
        <taxon>Cystobacterineae</taxon>
        <taxon>Archangiaceae</taxon>
        <taxon>Hyalangium</taxon>
    </lineage>
</organism>
<accession>A0A085WEB2</accession>
<sequence length="201" mass="22097">MSKRDKSPSSELVAAAESLDAQLTRFESLADQFRKAPLNSEKNLERASKLLRDVAEQDQQLNAAVSALVAAVTKTRDRQQTQAESVNARAQELQQRAEAFKALLERYGALGQSAAELNQRMQDFAAQRAKAQSSEQNAEVLGILDALNQRMGEVAEEASAVTKLGEEQDFTDIGRQADSLRQQLLSARNKLQLLRKGLAEA</sequence>
<proteinExistence type="predicted"/>
<evidence type="ECO:0000256" key="1">
    <source>
        <dbReference type="SAM" id="Coils"/>
    </source>
</evidence>
<dbReference type="EMBL" id="JMCB01000011">
    <property type="protein sequence ID" value="KFE66025.1"/>
    <property type="molecule type" value="Genomic_DNA"/>
</dbReference>
<dbReference type="AlphaFoldDB" id="A0A085WEB2"/>
<protein>
    <submittedName>
        <fullName evidence="2">Uncharacterized protein</fullName>
    </submittedName>
</protein>
<comment type="caution">
    <text evidence="2">The sequence shown here is derived from an EMBL/GenBank/DDBJ whole genome shotgun (WGS) entry which is preliminary data.</text>
</comment>
<keyword evidence="3" id="KW-1185">Reference proteome</keyword>
<gene>
    <name evidence="2" type="ORF">DB31_1090</name>
</gene>
<dbReference type="PATRIC" id="fig|394096.3.peg.5432"/>